<feature type="compositionally biased region" description="Basic and acidic residues" evidence="6">
    <location>
        <begin position="1344"/>
        <end position="1365"/>
    </location>
</feature>
<feature type="compositionally biased region" description="Low complexity" evidence="6">
    <location>
        <begin position="493"/>
        <end position="504"/>
    </location>
</feature>
<proteinExistence type="predicted"/>
<dbReference type="FunFam" id="2.30.29.30:FF:000262">
    <property type="entry name" value="Disabled, isoform F"/>
    <property type="match status" value="1"/>
</dbReference>
<feature type="compositionally biased region" description="Basic residues" evidence="6">
    <location>
        <begin position="1630"/>
        <end position="1641"/>
    </location>
</feature>
<dbReference type="STRING" id="456900.A0A151IBW9"/>
<feature type="compositionally biased region" description="Polar residues" evidence="6">
    <location>
        <begin position="406"/>
        <end position="415"/>
    </location>
</feature>
<feature type="compositionally biased region" description="Basic and acidic residues" evidence="6">
    <location>
        <begin position="1735"/>
        <end position="1758"/>
    </location>
</feature>
<feature type="region of interest" description="Disordered" evidence="6">
    <location>
        <begin position="863"/>
        <end position="883"/>
    </location>
</feature>
<feature type="compositionally biased region" description="Basic and acidic residues" evidence="6">
    <location>
        <begin position="939"/>
        <end position="961"/>
    </location>
</feature>
<comment type="subcellular location">
    <subcellularLocation>
        <location evidence="1">Cytoplasm</location>
    </subcellularLocation>
</comment>
<dbReference type="Pfam" id="PF00640">
    <property type="entry name" value="PID"/>
    <property type="match status" value="1"/>
</dbReference>
<feature type="compositionally biased region" description="Polar residues" evidence="6">
    <location>
        <begin position="424"/>
        <end position="437"/>
    </location>
</feature>
<dbReference type="InterPro" id="IPR006020">
    <property type="entry name" value="PTB/PI_dom"/>
</dbReference>
<feature type="compositionally biased region" description="Basic and acidic residues" evidence="6">
    <location>
        <begin position="1531"/>
        <end position="1540"/>
    </location>
</feature>
<evidence type="ECO:0000256" key="4">
    <source>
        <dbReference type="ARBA" id="ARBA00022553"/>
    </source>
</evidence>
<feature type="domain" description="PID" evidence="7">
    <location>
        <begin position="57"/>
        <end position="189"/>
    </location>
</feature>
<sequence>MIPDIAGEIKEFRITRDLVYGQAAARGAILADPDRAGPARRSVTMSAPLKNDPTRFLGEGVSFKAKLIGILEVTEARGDRMCQTALAELKMAIRAAGEHKQRIAVQVSIDGLRLRDEKTGDCLYHHPVHKISFIAQDMSDSRAFGYIFGSPDTGHRFFGIKTDKAASQVVIAMRDLFQVVFELKKKEIELAKQHIEQNAINAIKFHTGGIFVESAPDTKREIKNRLHNSTSSSTLVEWILREIPIITLETRYDNLSQGAAGTESSFHRIRTTNCEVDKTADRKNETQSGVIADLLDLQFELNSLQQGIHQMDKITPENPVPSTDDLFETDPFGDSFANMKLQDTVRPILPPPPSSTKRGHLERQHTVPVPPASTTSSPATLVSKTPPPQSTIHWFDKEAEDLFSDSEITNLSKNSTTKKDPESSVETTPRNSQTKSPQIDVFTELDPLGTGLIKPYVDKKDFFQHLKNPPKKVLKDLVSTNSTDSFPTNFNITTSTECTESTKTQNELSSKDSEDNNFANFDRFDENEVSQSSQQRIDSPPKKETTSRSIHHQPLSVCLPPEEPTLSKGSTTASGGSSILRSMDRDSTESTQGLVKLPSPKKYLQSVRKKDFDIDLPTGKTQSLESNKQFPVDFSITNESPASPLRSCSSDANSRLSSSSAELDLVPEPPPRGTGSILINPPPLPPKKQGARGGTRPPPRPPHTEGHFQYDFPQRETSPSPTKIVRDENKSPPRDIKGHQFDDNFSPPPQISSRSDFTTTTTSTFEDSFNTMLSSTTSLSSVPFTSSSSTVSVTDSKKMEPPLDVTLSQLTSLWTNLDKLASSLGMTVQQLTGLTLTQLTQCLGSPSVKETVADAEETSSIMSTSMSTSIKEQTVVPPKPTTSSLSSFVSKSFEMTIGSNSTSFECSESFKTNYEPEIKQDSTYDKYAVFRELLEMEQMEQKEEKVEEPTENKEEFNKSEQDSDDAQIQPEVPISESTSNSIASLVNLTVKLPVKNENLLKEEPATKSDETITSSLANLTTEKSMEIENKEIEKDSDVIVDADVTSDSSTVQPTEIDIDDDREKTQTMDGEDRQENSEKGSDANGTLSDKIGSDIFNDEMNGSSVAERSSIEVKSSISTSSDRYAALREIIGEPEPVPIKKDDEDILSSARASPIVQSQQQIQQSRSLAEVELLNLFSDNLPPPASPNISVKKEASEDLKAVAMDIFEEIKMLNTDTHRAKETKPLASSSGFEDMFCPFPETTRSDKDDSKEDTNWAKFDTGIFGSSDRSSCEGQRSIGGTSPWSPDGKDFHREISFKGNSGYRHSGDSDNEWKDEEESEESNGRLRGDSRYWSRHPRFDAPGYEDRSFYEDTDKRDRSFRDRMGRKSRGAPWTKSGAHRPRDPSPWYEEGQWEDEGLRRYPHRKVQPYKDDEDQYETHWKCRSKPPPPQRCNWSHDVHGSYYDDERKRKLMLWNDEDRFGSSQESMGYDEEDRWSRRRYERRRWEEDNRFWGRRGPPDADYALRESLYYSLYRDSRERPHDYPSWDEEYGPERPSDDSPRYNPAGRKRHWPKRPNSANDGRNSELVYADPRKFGASRSECSDNDSDPYLRSSQRSRSRESYWGSDQEYDSWVERPYWSEGPDSKSETMHRKRIARHKTRQVQKTQSPFEDDFAQSVEHMESSGPSGAIEPLAPVEVRIRPDAADQKRDPPVSPSSGIRGPKDHLRRDIPVREYNKRSSYFEDDLTPTASASSDTSDRQRLSSELKATPEELPCDTKDPQQSIDGFVSEDSGRDSFFNGDLRFDDDAFVFKSELDDNVPDHRATTLPLKNSRQGKYGPGNNNNNNKTARGDQYIRKSESVNIFARESDPFDGDDFFN</sequence>
<feature type="compositionally biased region" description="Low complexity" evidence="6">
    <location>
        <begin position="566"/>
        <end position="578"/>
    </location>
</feature>
<dbReference type="PANTHER" id="PTHR47695:SF3">
    <property type="entry name" value="PID DOMAIN-CONTAINING PROTEIN"/>
    <property type="match status" value="1"/>
</dbReference>
<feature type="compositionally biased region" description="Basic and acidic residues" evidence="6">
    <location>
        <begin position="724"/>
        <end position="742"/>
    </location>
</feature>
<feature type="region of interest" description="Disordered" evidence="6">
    <location>
        <begin position="1221"/>
        <end position="1391"/>
    </location>
</feature>
<feature type="compositionally biased region" description="Basic and acidic residues" evidence="6">
    <location>
        <begin position="1287"/>
        <end position="1296"/>
    </location>
</feature>
<dbReference type="Proteomes" id="UP000078542">
    <property type="component" value="Unassembled WGS sequence"/>
</dbReference>
<evidence type="ECO:0000256" key="3">
    <source>
        <dbReference type="ARBA" id="ARBA00022490"/>
    </source>
</evidence>
<dbReference type="PANTHER" id="PTHR47695">
    <property type="entry name" value="PID DOMAIN-CONTAINING PROTEIN"/>
    <property type="match status" value="1"/>
</dbReference>
<protein>
    <submittedName>
        <fullName evidence="8">Protein disabled</fullName>
    </submittedName>
</protein>
<feature type="compositionally biased region" description="Low complexity" evidence="6">
    <location>
        <begin position="647"/>
        <end position="660"/>
    </location>
</feature>
<evidence type="ECO:0000256" key="5">
    <source>
        <dbReference type="ARBA" id="ARBA00022782"/>
    </source>
</evidence>
<feature type="compositionally biased region" description="Basic and acidic residues" evidence="6">
    <location>
        <begin position="1322"/>
        <end position="1332"/>
    </location>
</feature>
<feature type="region of interest" description="Disordered" evidence="6">
    <location>
        <begin position="406"/>
        <end position="439"/>
    </location>
</feature>
<dbReference type="PROSITE" id="PS01179">
    <property type="entry name" value="PID"/>
    <property type="match status" value="1"/>
</dbReference>
<evidence type="ECO:0000313" key="9">
    <source>
        <dbReference type="Proteomes" id="UP000078542"/>
    </source>
</evidence>
<keyword evidence="2" id="KW-0217">Developmental protein</keyword>
<reference evidence="8 9" key="1">
    <citation type="submission" date="2016-03" db="EMBL/GenBank/DDBJ databases">
        <title>Cyphomyrmex costatus WGS genome.</title>
        <authorList>
            <person name="Nygaard S."/>
            <person name="Hu H."/>
            <person name="Boomsma J."/>
            <person name="Zhang G."/>
        </authorList>
    </citation>
    <scope>NUCLEOTIDE SEQUENCE [LARGE SCALE GENOMIC DNA]</scope>
    <source>
        <strain evidence="8">MS0001</strain>
        <tissue evidence="8">Whole body</tissue>
    </source>
</reference>
<organism evidence="8 9">
    <name type="scientific">Cyphomyrmex costatus</name>
    <dbReference type="NCBI Taxonomy" id="456900"/>
    <lineage>
        <taxon>Eukaryota</taxon>
        <taxon>Metazoa</taxon>
        <taxon>Ecdysozoa</taxon>
        <taxon>Arthropoda</taxon>
        <taxon>Hexapoda</taxon>
        <taxon>Insecta</taxon>
        <taxon>Pterygota</taxon>
        <taxon>Neoptera</taxon>
        <taxon>Endopterygota</taxon>
        <taxon>Hymenoptera</taxon>
        <taxon>Apocrita</taxon>
        <taxon>Aculeata</taxon>
        <taxon>Formicoidea</taxon>
        <taxon>Formicidae</taxon>
        <taxon>Myrmicinae</taxon>
        <taxon>Cyphomyrmex</taxon>
    </lineage>
</organism>
<accession>A0A151IBW9</accession>
<evidence type="ECO:0000259" key="7">
    <source>
        <dbReference type="PROSITE" id="PS01179"/>
    </source>
</evidence>
<feature type="region of interest" description="Disordered" evidence="6">
    <location>
        <begin position="1517"/>
        <end position="1771"/>
    </location>
</feature>
<dbReference type="SUPFAM" id="SSF50729">
    <property type="entry name" value="PH domain-like"/>
    <property type="match status" value="1"/>
</dbReference>
<evidence type="ECO:0000256" key="6">
    <source>
        <dbReference type="SAM" id="MobiDB-lite"/>
    </source>
</evidence>
<feature type="region of interest" description="Disordered" evidence="6">
    <location>
        <begin position="939"/>
        <end position="978"/>
    </location>
</feature>
<dbReference type="EMBL" id="KQ978076">
    <property type="protein sequence ID" value="KYM97230.1"/>
    <property type="molecule type" value="Genomic_DNA"/>
</dbReference>
<evidence type="ECO:0000256" key="1">
    <source>
        <dbReference type="ARBA" id="ARBA00004496"/>
    </source>
</evidence>
<feature type="region of interest" description="Disordered" evidence="6">
    <location>
        <begin position="635"/>
        <end position="760"/>
    </location>
</feature>
<feature type="region of interest" description="Disordered" evidence="6">
    <location>
        <begin position="1799"/>
        <end position="1834"/>
    </location>
</feature>
<dbReference type="InterPro" id="IPR011993">
    <property type="entry name" value="PH-like_dom_sf"/>
</dbReference>
<feature type="compositionally biased region" description="Basic and acidic residues" evidence="6">
    <location>
        <begin position="1025"/>
        <end position="1037"/>
    </location>
</feature>
<dbReference type="GO" id="GO:0030154">
    <property type="term" value="P:cell differentiation"/>
    <property type="evidence" value="ECO:0007669"/>
    <property type="project" value="UniProtKB-KW"/>
</dbReference>
<dbReference type="GO" id="GO:0005737">
    <property type="term" value="C:cytoplasm"/>
    <property type="evidence" value="ECO:0007669"/>
    <property type="project" value="UniProtKB-SubCell"/>
</dbReference>
<keyword evidence="4" id="KW-0597">Phosphoprotein</keyword>
<keyword evidence="5" id="KW-0221">Differentiation</keyword>
<feature type="region of interest" description="Disordered" evidence="6">
    <location>
        <begin position="484"/>
        <end position="599"/>
    </location>
</feature>
<feature type="region of interest" description="Disordered" evidence="6">
    <location>
        <begin position="342"/>
        <end position="392"/>
    </location>
</feature>
<evidence type="ECO:0000256" key="2">
    <source>
        <dbReference type="ARBA" id="ARBA00022473"/>
    </source>
</evidence>
<feature type="compositionally biased region" description="Basic and acidic residues" evidence="6">
    <location>
        <begin position="1243"/>
        <end position="1255"/>
    </location>
</feature>
<keyword evidence="3" id="KW-0963">Cytoplasm</keyword>
<keyword evidence="9" id="KW-1185">Reference proteome</keyword>
<feature type="region of interest" description="Disordered" evidence="6">
    <location>
        <begin position="777"/>
        <end position="796"/>
    </location>
</feature>
<feature type="compositionally biased region" description="Low complexity" evidence="6">
    <location>
        <begin position="372"/>
        <end position="383"/>
    </location>
</feature>
<feature type="compositionally biased region" description="Basic and acidic residues" evidence="6">
    <location>
        <begin position="1061"/>
        <end position="1081"/>
    </location>
</feature>
<dbReference type="SMART" id="SM00462">
    <property type="entry name" value="PTB"/>
    <property type="match status" value="1"/>
</dbReference>
<name>A0A151IBW9_9HYME</name>
<evidence type="ECO:0000313" key="8">
    <source>
        <dbReference type="EMBL" id="KYM97230.1"/>
    </source>
</evidence>
<feature type="compositionally biased region" description="Basic and acidic residues" evidence="6">
    <location>
        <begin position="1677"/>
        <end position="1690"/>
    </location>
</feature>
<dbReference type="CDD" id="cd01215">
    <property type="entry name" value="PTB_Dab"/>
    <property type="match status" value="1"/>
</dbReference>
<dbReference type="InterPro" id="IPR048561">
    <property type="entry name" value="Dab_PTB"/>
</dbReference>
<feature type="compositionally biased region" description="Low complexity" evidence="6">
    <location>
        <begin position="777"/>
        <end position="794"/>
    </location>
</feature>
<feature type="compositionally biased region" description="Polar residues" evidence="6">
    <location>
        <begin position="1267"/>
        <end position="1284"/>
    </location>
</feature>
<feature type="compositionally biased region" description="Basic and acidic residues" evidence="6">
    <location>
        <begin position="1700"/>
        <end position="1720"/>
    </location>
</feature>
<gene>
    <name evidence="8" type="ORF">ALC62_12097</name>
</gene>
<dbReference type="Gene3D" id="2.30.29.30">
    <property type="entry name" value="Pleckstrin-homology domain (PH domain)/Phosphotyrosine-binding domain (PTB)"/>
    <property type="match status" value="1"/>
</dbReference>
<feature type="region of interest" description="Disordered" evidence="6">
    <location>
        <begin position="1025"/>
        <end position="1109"/>
    </location>
</feature>